<dbReference type="Proteomes" id="UP001148312">
    <property type="component" value="Unassembled WGS sequence"/>
</dbReference>
<dbReference type="GeneID" id="81622925"/>
<evidence type="ECO:0008006" key="4">
    <source>
        <dbReference type="Google" id="ProtNLM"/>
    </source>
</evidence>
<feature type="signal peptide" evidence="1">
    <location>
        <begin position="1"/>
        <end position="23"/>
    </location>
</feature>
<name>A0A9W9XG48_9EURO</name>
<evidence type="ECO:0000313" key="2">
    <source>
        <dbReference type="EMBL" id="KAJ5491506.1"/>
    </source>
</evidence>
<reference evidence="2" key="1">
    <citation type="submission" date="2022-12" db="EMBL/GenBank/DDBJ databases">
        <authorList>
            <person name="Petersen C."/>
        </authorList>
    </citation>
    <scope>NUCLEOTIDE SEQUENCE</scope>
    <source>
        <strain evidence="2">IBT 30728</strain>
    </source>
</reference>
<reference evidence="2" key="2">
    <citation type="journal article" date="2023" name="IMA Fungus">
        <title>Comparative genomic study of the Penicillium genus elucidates a diverse pangenome and 15 lateral gene transfer events.</title>
        <authorList>
            <person name="Petersen C."/>
            <person name="Sorensen T."/>
            <person name="Nielsen M.R."/>
            <person name="Sondergaard T.E."/>
            <person name="Sorensen J.L."/>
            <person name="Fitzpatrick D.A."/>
            <person name="Frisvad J.C."/>
            <person name="Nielsen K.L."/>
        </authorList>
    </citation>
    <scope>NUCLEOTIDE SEQUENCE</scope>
    <source>
        <strain evidence="2">IBT 30728</strain>
    </source>
</reference>
<sequence length="367" mass="38260">MQSTSRLAATAAAFVGLLQVACAQTNITASQCVAQSVYSDCNRNVANKWQSCINSCNGNGNCLVDCGCTAHQEYINCMAQSCWNQVYSCEYQLFVQQYFAVCPSASEPIPFWPAPDNAPNRCSCNIGKVLSNTLSARNDQVNCASKIANQAVNIPDITNINNLPNSVQDIVKTATECACCGASASLSSNSSYNTNLSLSSTRAWQICPDTRPTLAGADLWPLFFPSNYPNLYPSIPNFAWSASTCDSTLSQTNCKDLGFSDANNNFYKPGQFPSNGTKTLSNVAGTVTVPPSGTVLTWSQASSTYTVTATGLGQKGVAGASGGGTQTSSGGYVTQTENAAVGGLQGRGAGFVGGLAGLVVGGVVMMV</sequence>
<keyword evidence="1" id="KW-0732">Signal</keyword>
<feature type="chain" id="PRO_5040737833" description="Extracellular membrane protein CFEM domain-containing protein" evidence="1">
    <location>
        <begin position="24"/>
        <end position="367"/>
    </location>
</feature>
<comment type="caution">
    <text evidence="2">The sequence shown here is derived from an EMBL/GenBank/DDBJ whole genome shotgun (WGS) entry which is preliminary data.</text>
</comment>
<evidence type="ECO:0000256" key="1">
    <source>
        <dbReference type="SAM" id="SignalP"/>
    </source>
</evidence>
<dbReference type="RefSeq" id="XP_056792635.1">
    <property type="nucleotide sequence ID" value="XM_056932676.1"/>
</dbReference>
<protein>
    <recommendedName>
        <fullName evidence="4">Extracellular membrane protein CFEM domain-containing protein</fullName>
    </recommendedName>
</protein>
<evidence type="ECO:0000313" key="3">
    <source>
        <dbReference type="Proteomes" id="UP001148312"/>
    </source>
</evidence>
<keyword evidence="3" id="KW-1185">Reference proteome</keyword>
<dbReference type="AlphaFoldDB" id="A0A9W9XG48"/>
<proteinExistence type="predicted"/>
<gene>
    <name evidence="2" type="ORF">N7539_003073</name>
</gene>
<organism evidence="2 3">
    <name type="scientific">Penicillium diatomitis</name>
    <dbReference type="NCBI Taxonomy" id="2819901"/>
    <lineage>
        <taxon>Eukaryota</taxon>
        <taxon>Fungi</taxon>
        <taxon>Dikarya</taxon>
        <taxon>Ascomycota</taxon>
        <taxon>Pezizomycotina</taxon>
        <taxon>Eurotiomycetes</taxon>
        <taxon>Eurotiomycetidae</taxon>
        <taxon>Eurotiales</taxon>
        <taxon>Aspergillaceae</taxon>
        <taxon>Penicillium</taxon>
    </lineage>
</organism>
<accession>A0A9W9XG48</accession>
<dbReference type="EMBL" id="JAPWDQ010000003">
    <property type="protein sequence ID" value="KAJ5491506.1"/>
    <property type="molecule type" value="Genomic_DNA"/>
</dbReference>